<accession>A0A8J2NRF8</accession>
<keyword evidence="3" id="KW-1185">Reference proteome</keyword>
<name>A0A8J2NRF8_9HEXA</name>
<sequence length="39" mass="4184">PLPANPSSSSANVVDPHKTLEVDFVDDNHSPDFNDADYG</sequence>
<evidence type="ECO:0000313" key="2">
    <source>
        <dbReference type="EMBL" id="CAG7659278.1"/>
    </source>
</evidence>
<feature type="non-terminal residue" evidence="2">
    <location>
        <position position="39"/>
    </location>
</feature>
<reference evidence="2" key="1">
    <citation type="submission" date="2021-06" db="EMBL/GenBank/DDBJ databases">
        <authorList>
            <person name="Hodson N. C."/>
            <person name="Mongue J. A."/>
            <person name="Jaron S. K."/>
        </authorList>
    </citation>
    <scope>NUCLEOTIDE SEQUENCE</scope>
</reference>
<evidence type="ECO:0000313" key="3">
    <source>
        <dbReference type="Proteomes" id="UP000708208"/>
    </source>
</evidence>
<evidence type="ECO:0000256" key="1">
    <source>
        <dbReference type="SAM" id="MobiDB-lite"/>
    </source>
</evidence>
<feature type="region of interest" description="Disordered" evidence="1">
    <location>
        <begin position="1"/>
        <end position="39"/>
    </location>
</feature>
<protein>
    <submittedName>
        <fullName evidence="2">Uncharacterized protein</fullName>
    </submittedName>
</protein>
<feature type="non-terminal residue" evidence="2">
    <location>
        <position position="1"/>
    </location>
</feature>
<proteinExistence type="predicted"/>
<feature type="compositionally biased region" description="Low complexity" evidence="1">
    <location>
        <begin position="1"/>
        <end position="14"/>
    </location>
</feature>
<dbReference type="AlphaFoldDB" id="A0A8J2NRF8"/>
<organism evidence="2 3">
    <name type="scientific">Allacma fusca</name>
    <dbReference type="NCBI Taxonomy" id="39272"/>
    <lineage>
        <taxon>Eukaryota</taxon>
        <taxon>Metazoa</taxon>
        <taxon>Ecdysozoa</taxon>
        <taxon>Arthropoda</taxon>
        <taxon>Hexapoda</taxon>
        <taxon>Collembola</taxon>
        <taxon>Symphypleona</taxon>
        <taxon>Sminthuridae</taxon>
        <taxon>Allacma</taxon>
    </lineage>
</organism>
<dbReference type="Proteomes" id="UP000708208">
    <property type="component" value="Unassembled WGS sequence"/>
</dbReference>
<comment type="caution">
    <text evidence="2">The sequence shown here is derived from an EMBL/GenBank/DDBJ whole genome shotgun (WGS) entry which is preliminary data.</text>
</comment>
<gene>
    <name evidence="2" type="ORF">AFUS01_LOCUS1107</name>
</gene>
<dbReference type="EMBL" id="CAJVCH010006121">
    <property type="protein sequence ID" value="CAG7659278.1"/>
    <property type="molecule type" value="Genomic_DNA"/>
</dbReference>
<feature type="compositionally biased region" description="Basic and acidic residues" evidence="1">
    <location>
        <begin position="15"/>
        <end position="32"/>
    </location>
</feature>